<dbReference type="EMBL" id="AAHTQM010000004">
    <property type="protein sequence ID" value="ECA2821136.1"/>
    <property type="molecule type" value="Genomic_DNA"/>
</dbReference>
<accession>A0A5W6MPR7</accession>
<organism evidence="3">
    <name type="scientific">Salmonella enterica subsp. enterica serovar Corvallis</name>
    <dbReference type="NCBI Taxonomy" id="593905"/>
    <lineage>
        <taxon>Bacteria</taxon>
        <taxon>Pseudomonadati</taxon>
        <taxon>Pseudomonadota</taxon>
        <taxon>Gammaproteobacteria</taxon>
        <taxon>Enterobacterales</taxon>
        <taxon>Enterobacteriaceae</taxon>
        <taxon>Salmonella</taxon>
    </lineage>
</organism>
<evidence type="ECO:0000313" key="1">
    <source>
        <dbReference type="EMBL" id="EBR0233070.1"/>
    </source>
</evidence>
<sequence>MLFLRRDWSVVLLAQSQPPYLPTVRTTITNVICITFKNSNNIWGFIEGLVLIFKTKLIKIQRDILDIASSQRSQI</sequence>
<reference evidence="2" key="2">
    <citation type="submission" date="2018-12" db="EMBL/GenBank/DDBJ databases">
        <authorList>
            <person name="Ashton P.M."/>
            <person name="Dallman T."/>
            <person name="Nair S."/>
            <person name="De Pinna E."/>
            <person name="Peters T."/>
            <person name="Grant K."/>
        </authorList>
    </citation>
    <scope>NUCLEOTIDE SEQUENCE</scope>
    <source>
        <strain evidence="1">229092</strain>
        <strain evidence="2">650020</strain>
    </source>
</reference>
<proteinExistence type="predicted"/>
<dbReference type="AlphaFoldDB" id="A0A5W6MPR7"/>
<name>A0A5W6MPR7_SALET</name>
<gene>
    <name evidence="1" type="ORF">DNV25_03665</name>
    <name evidence="2" type="ORF">EJI58_06155</name>
    <name evidence="3" type="ORF">G2284_10455</name>
</gene>
<reference evidence="3" key="3">
    <citation type="submission" date="2019-01" db="EMBL/GenBank/DDBJ databases">
        <authorList>
            <consortium name="NCBI Pathogen Detection Project"/>
        </authorList>
    </citation>
    <scope>NUCLEOTIDE SEQUENCE</scope>
    <source>
        <strain evidence="3">Sam_c892a98b-ce4f-4c9f-92e4-1fc103cff993</strain>
    </source>
</reference>
<protein>
    <submittedName>
        <fullName evidence="3">Uncharacterized protein</fullName>
    </submittedName>
</protein>
<comment type="caution">
    <text evidence="3">The sequence shown here is derived from an EMBL/GenBank/DDBJ whole genome shotgun (WGS) entry which is preliminary data.</text>
</comment>
<evidence type="ECO:0000313" key="3">
    <source>
        <dbReference type="EMBL" id="HAE0219611.1"/>
    </source>
</evidence>
<evidence type="ECO:0000313" key="2">
    <source>
        <dbReference type="EMBL" id="ECA2821136.1"/>
    </source>
</evidence>
<dbReference type="EMBL" id="AAGQXB010000002">
    <property type="protein sequence ID" value="EBR0233070.1"/>
    <property type="molecule type" value="Genomic_DNA"/>
</dbReference>
<dbReference type="EMBL" id="DAAQON010000003">
    <property type="protein sequence ID" value="HAE0219611.1"/>
    <property type="molecule type" value="Genomic_DNA"/>
</dbReference>
<reference evidence="3" key="1">
    <citation type="journal article" date="2018" name="Genome Biol.">
        <title>SKESA: strategic k-mer extension for scrupulous assemblies.</title>
        <authorList>
            <person name="Souvorov A."/>
            <person name="Agarwala R."/>
            <person name="Lipman D.J."/>
        </authorList>
    </citation>
    <scope>NUCLEOTIDE SEQUENCE</scope>
    <source>
        <strain evidence="3">Sam_c892a98b-ce4f-4c9f-92e4-1fc103cff993</strain>
    </source>
</reference>